<dbReference type="SUPFAM" id="SSF57283">
    <property type="entry name" value="PMP inhibitors"/>
    <property type="match status" value="1"/>
</dbReference>
<dbReference type="Pfam" id="PF00007">
    <property type="entry name" value="Cys_knot"/>
    <property type="match status" value="1"/>
</dbReference>
<dbReference type="PROSITE" id="PS01225">
    <property type="entry name" value="CTCK_2"/>
    <property type="match status" value="1"/>
</dbReference>
<feature type="domain" description="CTCK" evidence="6">
    <location>
        <begin position="419"/>
        <end position="515"/>
    </location>
</feature>
<dbReference type="Gene3D" id="2.10.90.10">
    <property type="entry name" value="Cystine-knot cytokines"/>
    <property type="match status" value="1"/>
</dbReference>
<evidence type="ECO:0000256" key="1">
    <source>
        <dbReference type="ARBA" id="ARBA00004613"/>
    </source>
</evidence>
<evidence type="ECO:0000313" key="8">
    <source>
        <dbReference type="EMBL" id="KAF1392496.1"/>
    </source>
</evidence>
<evidence type="ECO:0000256" key="4">
    <source>
        <dbReference type="PROSITE-ProRule" id="PRU00039"/>
    </source>
</evidence>
<feature type="disulfide bond" evidence="4">
    <location>
        <begin position="442"/>
        <end position="491"/>
    </location>
</feature>
<dbReference type="GO" id="GO:0030414">
    <property type="term" value="F:peptidase inhibitor activity"/>
    <property type="evidence" value="ECO:0007669"/>
    <property type="project" value="InterPro"/>
</dbReference>
<protein>
    <recommendedName>
        <fullName evidence="10">CTCK domain-containing protein</fullName>
    </recommendedName>
</protein>
<feature type="compositionally biased region" description="Low complexity" evidence="5">
    <location>
        <begin position="184"/>
        <end position="200"/>
    </location>
</feature>
<evidence type="ECO:0000256" key="3">
    <source>
        <dbReference type="ARBA" id="ARBA00023157"/>
    </source>
</evidence>
<comment type="caution">
    <text evidence="4">Lacks conserved residue(s) required for the propagation of feature annotation.</text>
</comment>
<dbReference type="InterPro" id="IPR036201">
    <property type="entry name" value="Pacifastin_dom_sf"/>
</dbReference>
<dbReference type="InterPro" id="IPR006208">
    <property type="entry name" value="Glyco_hormone_CN"/>
</dbReference>
<evidence type="ECO:0000313" key="9">
    <source>
        <dbReference type="Proteomes" id="UP000465112"/>
    </source>
</evidence>
<feature type="compositionally biased region" description="Polar residues" evidence="5">
    <location>
        <begin position="213"/>
        <end position="287"/>
    </location>
</feature>
<dbReference type="PANTHER" id="PTHR11339:SF408">
    <property type="entry name" value="MUCIN-5B"/>
    <property type="match status" value="1"/>
</dbReference>
<evidence type="ECO:0000256" key="5">
    <source>
        <dbReference type="SAM" id="MobiDB-lite"/>
    </source>
</evidence>
<dbReference type="GO" id="GO:0031012">
    <property type="term" value="C:extracellular matrix"/>
    <property type="evidence" value="ECO:0007669"/>
    <property type="project" value="TreeGrafter"/>
</dbReference>
<dbReference type="InterPro" id="IPR006207">
    <property type="entry name" value="Cys_knot_C"/>
</dbReference>
<dbReference type="Proteomes" id="UP000465112">
    <property type="component" value="Chromosome 3"/>
</dbReference>
<gene>
    <name evidence="8" type="ORF">PFLUV_G00028570</name>
</gene>
<dbReference type="PROSITE" id="PS01185">
    <property type="entry name" value="CTCK_1"/>
    <property type="match status" value="1"/>
</dbReference>
<feature type="disulfide bond" evidence="4">
    <location>
        <begin position="457"/>
        <end position="509"/>
    </location>
</feature>
<keyword evidence="9" id="KW-1185">Reference proteome</keyword>
<keyword evidence="3 4" id="KW-1015">Disulfide bond</keyword>
<dbReference type="SMART" id="SM00041">
    <property type="entry name" value="CT"/>
    <property type="match status" value="1"/>
</dbReference>
<feature type="region of interest" description="Disordered" evidence="5">
    <location>
        <begin position="170"/>
        <end position="294"/>
    </location>
</feature>
<dbReference type="InterPro" id="IPR050780">
    <property type="entry name" value="Mucin_vWF_Thrombospondin_sf"/>
</dbReference>
<feature type="compositionally biased region" description="Pro residues" evidence="5">
    <location>
        <begin position="174"/>
        <end position="183"/>
    </location>
</feature>
<feature type="domain" description="VWFC" evidence="7">
    <location>
        <begin position="56"/>
        <end position="121"/>
    </location>
</feature>
<evidence type="ECO:0000256" key="2">
    <source>
        <dbReference type="ARBA" id="ARBA00022525"/>
    </source>
</evidence>
<feature type="disulfide bond" evidence="4">
    <location>
        <begin position="453"/>
        <end position="507"/>
    </location>
</feature>
<dbReference type="SMART" id="SM00215">
    <property type="entry name" value="VWC_out"/>
    <property type="match status" value="1"/>
</dbReference>
<dbReference type="PROSITE" id="PS01208">
    <property type="entry name" value="VWFC_1"/>
    <property type="match status" value="1"/>
</dbReference>
<evidence type="ECO:0000259" key="7">
    <source>
        <dbReference type="PROSITE" id="PS50184"/>
    </source>
</evidence>
<evidence type="ECO:0008006" key="10">
    <source>
        <dbReference type="Google" id="ProtNLM"/>
    </source>
</evidence>
<dbReference type="PANTHER" id="PTHR11339">
    <property type="entry name" value="EXTRACELLULAR MATRIX GLYCOPROTEIN RELATED"/>
    <property type="match status" value="1"/>
</dbReference>
<sequence length="527" mass="54669">MACGPTVEPTCNERYNKRFQADSHTATNYTQEGCFCPHDTILFNTVYDTCVTSCDCVGPDGKPKQPGDTWTSDCNTCMCDKDSMSIQCQPVQCPSVQSPNCGPGQQLVNKTDGCCTTPSCECNVNLCPAPITCPLGFQLDVTNSTCCQSYECVPKGVCVYDMTEYKPGAKIPTPETPSVPPLEAPSTAPSGTTAAPSGAGQPSGITAAPSGAGQPSGSTTAPSGAGQPSGTTAAPSGAGQPSGSTTAPSGAGQPSGTTAAPSGAGQPSGSTTAPSGAGQLSGTTTAPSGPISEKSFRPGGCQECYCGPKMDPITKLNIITCKPIVCNTKCSEGYEYQTVPDKCCGKCVPKSCSVTTPNNTIIIIEVGNTFVPANDKCVQYTCEKINGQPVTKETKSTCPPFNPLDCEPGTEATDVNGCCKTCKLRSICEVQSKQTFIKVNDCKSTQLVNVTSCRGHCGSSSMYSAAANEMIHQCECCQEATTSQKQVELACGDGSKVQHSYIVVETCHCSKAECVAGTTSKQRRRRR</sequence>
<accession>A0A6A5FB70</accession>
<comment type="subcellular location">
    <subcellularLocation>
        <location evidence="1">Secreted</location>
    </subcellularLocation>
</comment>
<comment type="caution">
    <text evidence="8">The sequence shown here is derived from an EMBL/GenBank/DDBJ whole genome shotgun (WGS) entry which is preliminary data.</text>
</comment>
<dbReference type="EMBL" id="VHII01000003">
    <property type="protein sequence ID" value="KAF1392496.1"/>
    <property type="molecule type" value="Genomic_DNA"/>
</dbReference>
<keyword evidence="2" id="KW-0964">Secreted</keyword>
<dbReference type="SUPFAM" id="SSF57501">
    <property type="entry name" value="Cystine-knot cytokines"/>
    <property type="match status" value="1"/>
</dbReference>
<proteinExistence type="predicted"/>
<dbReference type="SMART" id="SM00214">
    <property type="entry name" value="VWC"/>
    <property type="match status" value="1"/>
</dbReference>
<name>A0A6A5FB70_PERFL</name>
<organism evidence="8 9">
    <name type="scientific">Perca fluviatilis</name>
    <name type="common">European perch</name>
    <dbReference type="NCBI Taxonomy" id="8168"/>
    <lineage>
        <taxon>Eukaryota</taxon>
        <taxon>Metazoa</taxon>
        <taxon>Chordata</taxon>
        <taxon>Craniata</taxon>
        <taxon>Vertebrata</taxon>
        <taxon>Euteleostomi</taxon>
        <taxon>Actinopterygii</taxon>
        <taxon>Neopterygii</taxon>
        <taxon>Teleostei</taxon>
        <taxon>Neoteleostei</taxon>
        <taxon>Acanthomorphata</taxon>
        <taxon>Eupercaria</taxon>
        <taxon>Perciformes</taxon>
        <taxon>Percoidei</taxon>
        <taxon>Percidae</taxon>
        <taxon>Percinae</taxon>
        <taxon>Perca</taxon>
    </lineage>
</organism>
<reference evidence="8 9" key="1">
    <citation type="submission" date="2019-06" db="EMBL/GenBank/DDBJ databases">
        <title>A chromosome-scale genome assembly of the European perch, Perca fluviatilis.</title>
        <authorList>
            <person name="Roques C."/>
            <person name="Zahm M."/>
            <person name="Cabau C."/>
            <person name="Klopp C."/>
            <person name="Bouchez O."/>
            <person name="Donnadieu C."/>
            <person name="Kuhl H."/>
            <person name="Gislard M."/>
            <person name="Guendouz S."/>
            <person name="Journot L."/>
            <person name="Haffray P."/>
            <person name="Bestin A."/>
            <person name="Morvezen R."/>
            <person name="Feron R."/>
            <person name="Wen M."/>
            <person name="Jouanno E."/>
            <person name="Herpin A."/>
            <person name="Schartl M."/>
            <person name="Postlethwait J."/>
            <person name="Schaerlinger B."/>
            <person name="Chardard D."/>
            <person name="Lecocq T."/>
            <person name="Poncet C."/>
            <person name="Jaffrelo L."/>
            <person name="Lampietro C."/>
            <person name="Guiguen Y."/>
        </authorList>
    </citation>
    <scope>NUCLEOTIDE SEQUENCE [LARGE SCALE GENOMIC DNA]</scope>
    <source>
        <tissue evidence="8">Blood</tissue>
    </source>
</reference>
<dbReference type="GO" id="GO:0005615">
    <property type="term" value="C:extracellular space"/>
    <property type="evidence" value="ECO:0007669"/>
    <property type="project" value="TreeGrafter"/>
</dbReference>
<evidence type="ECO:0000259" key="6">
    <source>
        <dbReference type="PROSITE" id="PS01225"/>
    </source>
</evidence>
<dbReference type="AlphaFoldDB" id="A0A6A5FB70"/>
<dbReference type="InterPro" id="IPR001007">
    <property type="entry name" value="VWF_dom"/>
</dbReference>
<dbReference type="PROSITE" id="PS50184">
    <property type="entry name" value="VWFC_2"/>
    <property type="match status" value="1"/>
</dbReference>
<dbReference type="InterPro" id="IPR029034">
    <property type="entry name" value="Cystine-knot_cytokine"/>
</dbReference>